<dbReference type="PANTHER" id="PTHR10151">
    <property type="entry name" value="ECTONUCLEOTIDE PYROPHOSPHATASE/PHOSPHODIESTERASE"/>
    <property type="match status" value="1"/>
</dbReference>
<organism evidence="2 3">
    <name type="scientific">Pelagerythrobacter aerophilus</name>
    <dbReference type="NCBI Taxonomy" id="2306995"/>
    <lineage>
        <taxon>Bacteria</taxon>
        <taxon>Pseudomonadati</taxon>
        <taxon>Pseudomonadota</taxon>
        <taxon>Alphaproteobacteria</taxon>
        <taxon>Sphingomonadales</taxon>
        <taxon>Erythrobacteraceae</taxon>
        <taxon>Pelagerythrobacter</taxon>
    </lineage>
</organism>
<dbReference type="GO" id="GO:0016787">
    <property type="term" value="F:hydrolase activity"/>
    <property type="evidence" value="ECO:0007669"/>
    <property type="project" value="UniProtKB-ARBA"/>
</dbReference>
<sequence>MRRLASALTLTAAALLAACAPISQSTAPANASAAQAEPRAPVTILVSIDGFRADYLDRGLTPTLSTLAADGVRAPMQPSFPSKTFPNHWTLVTGMVPDHHGIVANRIEDPARPGEVFTMATLDPWWWNEAKPVWVAAEKAGIRSAAMFWPGSSVAWGGTMPEGGWGPVSDGTLPQDWQQFSMQVTNVQRVNTVLDWLRRPAEIRPAFVTLYFDTVDTAGHGGGPDSEELNEALRGIDSDIARLVEGLDDLGQPANLVIVSDHGMAATNSERVIALDQVLDASLYRLVEGGAYATFEPTEGNAAALEEALLREHEHMQCWRKGEMPKRFAYGTHRRIPPYFCLPEVGWTVAPTQPEQAWSGGSHGYDPAAPEMAALFIANGPAFRSGAALPSFRNTAIMPLVRELIGLPQAAEADGSLEPVRGALSPER</sequence>
<proteinExistence type="predicted"/>
<dbReference type="Pfam" id="PF01663">
    <property type="entry name" value="Phosphodiest"/>
    <property type="match status" value="1"/>
</dbReference>
<feature type="signal peptide" evidence="1">
    <location>
        <begin position="1"/>
        <end position="25"/>
    </location>
</feature>
<dbReference type="RefSeq" id="WP_119512269.1">
    <property type="nucleotide sequence ID" value="NZ_QXFK01000014.1"/>
</dbReference>
<dbReference type="CDD" id="cd16018">
    <property type="entry name" value="Enpp"/>
    <property type="match status" value="1"/>
</dbReference>
<dbReference type="InterPro" id="IPR002591">
    <property type="entry name" value="Phosphodiest/P_Trfase"/>
</dbReference>
<gene>
    <name evidence="2" type="ORF">D2V04_05455</name>
</gene>
<reference evidence="2 3" key="1">
    <citation type="submission" date="2018-08" db="EMBL/GenBank/DDBJ databases">
        <title>Altererythrobacter sp.Ery1 and Ery12, the genome sequencing of novel strains in genus Alterythrobacter.</title>
        <authorList>
            <person name="Cheng H."/>
            <person name="Wu Y.-H."/>
            <person name="Fang C."/>
            <person name="Xu X.-W."/>
        </authorList>
    </citation>
    <scope>NUCLEOTIDE SEQUENCE [LARGE SCALE GENOMIC DNA]</scope>
    <source>
        <strain evidence="2 3">Ery1</strain>
    </source>
</reference>
<keyword evidence="3" id="KW-1185">Reference proteome</keyword>
<comment type="caution">
    <text evidence="2">The sequence shown here is derived from an EMBL/GenBank/DDBJ whole genome shotgun (WGS) entry which is preliminary data.</text>
</comment>
<name>A0A418NJA0_9SPHN</name>
<dbReference type="AlphaFoldDB" id="A0A418NJA0"/>
<protein>
    <submittedName>
        <fullName evidence="2">Alkaline phosphatase family protein</fullName>
    </submittedName>
</protein>
<evidence type="ECO:0000313" key="2">
    <source>
        <dbReference type="EMBL" id="RIV79437.1"/>
    </source>
</evidence>
<keyword evidence="1" id="KW-0732">Signal</keyword>
<dbReference type="Gene3D" id="3.30.1360.180">
    <property type="match status" value="1"/>
</dbReference>
<accession>A0A418NJA0</accession>
<dbReference type="EMBL" id="QXFK01000014">
    <property type="protein sequence ID" value="RIV79437.1"/>
    <property type="molecule type" value="Genomic_DNA"/>
</dbReference>
<evidence type="ECO:0000256" key="1">
    <source>
        <dbReference type="SAM" id="SignalP"/>
    </source>
</evidence>
<dbReference type="InterPro" id="IPR017850">
    <property type="entry name" value="Alkaline_phosphatase_core_sf"/>
</dbReference>
<dbReference type="PANTHER" id="PTHR10151:SF120">
    <property type="entry name" value="BIS(5'-ADENOSYL)-TRIPHOSPHATASE"/>
    <property type="match status" value="1"/>
</dbReference>
<dbReference type="Proteomes" id="UP000285092">
    <property type="component" value="Unassembled WGS sequence"/>
</dbReference>
<evidence type="ECO:0000313" key="3">
    <source>
        <dbReference type="Proteomes" id="UP000285092"/>
    </source>
</evidence>
<feature type="chain" id="PRO_5019299051" evidence="1">
    <location>
        <begin position="26"/>
        <end position="428"/>
    </location>
</feature>
<dbReference type="SUPFAM" id="SSF53649">
    <property type="entry name" value="Alkaline phosphatase-like"/>
    <property type="match status" value="1"/>
</dbReference>
<dbReference type="PROSITE" id="PS51257">
    <property type="entry name" value="PROKAR_LIPOPROTEIN"/>
    <property type="match status" value="1"/>
</dbReference>
<dbReference type="Gene3D" id="3.40.720.10">
    <property type="entry name" value="Alkaline Phosphatase, subunit A"/>
    <property type="match status" value="1"/>
</dbReference>
<dbReference type="OrthoDB" id="9771966at2"/>